<comment type="similarity">
    <text evidence="1 3">Belongs to the terpene cyclase/mutase family.</text>
</comment>
<dbReference type="PROSITE" id="PS01074">
    <property type="entry name" value="TERPENE_SYNTHASES"/>
    <property type="match status" value="1"/>
</dbReference>
<dbReference type="Pfam" id="PF13249">
    <property type="entry name" value="SQHop_cyclase_N"/>
    <property type="match status" value="1"/>
</dbReference>
<accession>Q7F1V2</accession>
<dbReference type="AlphaFoldDB" id="Q7F1V2"/>
<dbReference type="EC" id="5.4.99.-" evidence="3"/>
<evidence type="ECO:0000256" key="3">
    <source>
        <dbReference type="RuleBase" id="RU362003"/>
    </source>
</evidence>
<evidence type="ECO:0000256" key="2">
    <source>
        <dbReference type="ARBA" id="ARBA00022737"/>
    </source>
</evidence>
<dbReference type="FunFam" id="1.50.10.20:FF:000011">
    <property type="entry name" value="Terpene cyclase/mutase family member"/>
    <property type="match status" value="1"/>
</dbReference>
<dbReference type="GO" id="GO:0016866">
    <property type="term" value="F:intramolecular transferase activity"/>
    <property type="evidence" value="ECO:0007669"/>
    <property type="project" value="InterPro"/>
</dbReference>
<dbReference type="PANTHER" id="PTHR11764:SF17">
    <property type="entry name" value="TERPENE CYCLASE_MUTASE FAMILY MEMBER"/>
    <property type="match status" value="1"/>
</dbReference>
<dbReference type="GO" id="GO:0005811">
    <property type="term" value="C:lipid droplet"/>
    <property type="evidence" value="ECO:0007669"/>
    <property type="project" value="InterPro"/>
</dbReference>
<dbReference type="SFLD" id="SFLDG01016">
    <property type="entry name" value="Prenyltransferase_Like_2"/>
    <property type="match status" value="1"/>
</dbReference>
<dbReference type="Gene3D" id="1.50.10.20">
    <property type="match status" value="2"/>
</dbReference>
<dbReference type="InterPro" id="IPR032696">
    <property type="entry name" value="SQ_cyclase_C"/>
</dbReference>
<reference evidence="7" key="2">
    <citation type="journal article" date="2008" name="Nucleic Acids Res.">
        <title>The rice annotation project database (RAP-DB): 2008 update.</title>
        <authorList>
            <consortium name="The rice annotation project (RAP)"/>
        </authorList>
    </citation>
    <scope>GENOME REANNOTATION</scope>
    <source>
        <strain evidence="7">cv. Nipponbare</strain>
    </source>
</reference>
<dbReference type="InterPro" id="IPR032697">
    <property type="entry name" value="SQ_cyclase_N"/>
</dbReference>
<name>Q7F1V2_ORYSJ</name>
<proteinExistence type="inferred from homology"/>
<evidence type="ECO:0000256" key="1">
    <source>
        <dbReference type="ARBA" id="ARBA00009755"/>
    </source>
</evidence>
<dbReference type="NCBIfam" id="TIGR01787">
    <property type="entry name" value="squalene_cyclas"/>
    <property type="match status" value="1"/>
</dbReference>
<feature type="domain" description="Squalene cyclase C-terminal" evidence="4">
    <location>
        <begin position="463"/>
        <end position="799"/>
    </location>
</feature>
<dbReference type="Proteomes" id="UP000000763">
    <property type="component" value="Chromosome 8"/>
</dbReference>
<evidence type="ECO:0000259" key="5">
    <source>
        <dbReference type="Pfam" id="PF13249"/>
    </source>
</evidence>
<evidence type="ECO:0000259" key="4">
    <source>
        <dbReference type="Pfam" id="PF13243"/>
    </source>
</evidence>
<keyword evidence="2" id="KW-0677">Repeat</keyword>
<dbReference type="EMBL" id="AP003799">
    <property type="protein sequence ID" value="BAD02986.1"/>
    <property type="molecule type" value="Genomic_DNA"/>
</dbReference>
<dbReference type="CDD" id="cd02892">
    <property type="entry name" value="SQCY_1"/>
    <property type="match status" value="1"/>
</dbReference>
<reference evidence="7" key="1">
    <citation type="journal article" date="2005" name="Nature">
        <title>The map-based sequence of the rice genome.</title>
        <authorList>
            <consortium name="International rice genome sequencing project (IRGSP)"/>
            <person name="Matsumoto T."/>
            <person name="Wu J."/>
            <person name="Kanamori H."/>
            <person name="Katayose Y."/>
            <person name="Fujisawa M."/>
            <person name="Namiki N."/>
            <person name="Mizuno H."/>
            <person name="Yamamoto K."/>
            <person name="Antonio B.A."/>
            <person name="Baba T."/>
            <person name="Sakata K."/>
            <person name="Nagamura Y."/>
            <person name="Aoki H."/>
            <person name="Arikawa K."/>
            <person name="Arita K."/>
            <person name="Bito T."/>
            <person name="Chiden Y."/>
            <person name="Fujitsuka N."/>
            <person name="Fukunaka R."/>
            <person name="Hamada M."/>
            <person name="Harada C."/>
            <person name="Hayashi A."/>
            <person name="Hijishita S."/>
            <person name="Honda M."/>
            <person name="Hosokawa S."/>
            <person name="Ichikawa Y."/>
            <person name="Idonuma A."/>
            <person name="Iijima M."/>
            <person name="Ikeda M."/>
            <person name="Ikeno M."/>
            <person name="Ito K."/>
            <person name="Ito S."/>
            <person name="Ito T."/>
            <person name="Ito Y."/>
            <person name="Ito Y."/>
            <person name="Iwabuchi A."/>
            <person name="Kamiya K."/>
            <person name="Karasawa W."/>
            <person name="Kurita K."/>
            <person name="Katagiri S."/>
            <person name="Kikuta A."/>
            <person name="Kobayashi H."/>
            <person name="Kobayashi N."/>
            <person name="Machita K."/>
            <person name="Maehara T."/>
            <person name="Masukawa M."/>
            <person name="Mizubayashi T."/>
            <person name="Mukai Y."/>
            <person name="Nagasaki H."/>
            <person name="Nagata Y."/>
            <person name="Naito S."/>
            <person name="Nakashima M."/>
            <person name="Nakama Y."/>
            <person name="Nakamichi Y."/>
            <person name="Nakamura M."/>
            <person name="Meguro A."/>
            <person name="Negishi M."/>
            <person name="Ohta I."/>
            <person name="Ohta T."/>
            <person name="Okamoto M."/>
            <person name="Ono N."/>
            <person name="Saji S."/>
            <person name="Sakaguchi M."/>
            <person name="Sakai K."/>
            <person name="Shibata M."/>
            <person name="Shimokawa T."/>
            <person name="Song J."/>
            <person name="Takazaki Y."/>
            <person name="Terasawa K."/>
            <person name="Tsugane M."/>
            <person name="Tsuji K."/>
            <person name="Ueda S."/>
            <person name="Waki K."/>
            <person name="Yamagata H."/>
            <person name="Yamamoto M."/>
            <person name="Yamamoto S."/>
            <person name="Yamane H."/>
            <person name="Yoshiki S."/>
            <person name="Yoshihara R."/>
            <person name="Yukawa K."/>
            <person name="Zhong H."/>
            <person name="Yano M."/>
            <person name="Yuan Q."/>
            <person name="Ouyang S."/>
            <person name="Liu J."/>
            <person name="Jones K.M."/>
            <person name="Gansberger K."/>
            <person name="Moffat K."/>
            <person name="Hill J."/>
            <person name="Bera J."/>
            <person name="Fadrosh D."/>
            <person name="Jin S."/>
            <person name="Johri S."/>
            <person name="Kim M."/>
            <person name="Overton L."/>
            <person name="Reardon M."/>
            <person name="Tsitrin T."/>
            <person name="Vuong H."/>
            <person name="Weaver B."/>
            <person name="Ciecko A."/>
            <person name="Tallon L."/>
            <person name="Jackson J."/>
            <person name="Pai G."/>
            <person name="Aken S.V."/>
            <person name="Utterback T."/>
            <person name="Reidmuller S."/>
            <person name="Feldblyum T."/>
            <person name="Hsiao J."/>
            <person name="Zismann V."/>
            <person name="Iobst S."/>
            <person name="de Vazeille A.R."/>
            <person name="Buell C.R."/>
            <person name="Ying K."/>
            <person name="Li Y."/>
            <person name="Lu T."/>
            <person name="Huang Y."/>
            <person name="Zhao Q."/>
            <person name="Feng Q."/>
            <person name="Zhang L."/>
            <person name="Zhu J."/>
            <person name="Weng Q."/>
            <person name="Mu J."/>
            <person name="Lu Y."/>
            <person name="Fan D."/>
            <person name="Liu Y."/>
            <person name="Guan J."/>
            <person name="Zhang Y."/>
            <person name="Yu S."/>
            <person name="Liu X."/>
            <person name="Zhang Y."/>
            <person name="Hong G."/>
            <person name="Han B."/>
            <person name="Choisne N."/>
            <person name="Demange N."/>
            <person name="Orjeda G."/>
            <person name="Samain S."/>
            <person name="Cattolico L."/>
            <person name="Pelletier E."/>
            <person name="Couloux A."/>
            <person name="Segurens B."/>
            <person name="Wincker P."/>
            <person name="D'Hont A."/>
            <person name="Scarpelli C."/>
            <person name="Weissenbach J."/>
            <person name="Salanoubat M."/>
            <person name="Quetier F."/>
            <person name="Yu Y."/>
            <person name="Kim H.R."/>
            <person name="Rambo T."/>
            <person name="Currie J."/>
            <person name="Collura K."/>
            <person name="Luo M."/>
            <person name="Yang T."/>
            <person name="Ammiraju J.S.S."/>
            <person name="Engler F."/>
            <person name="Soderlund C."/>
            <person name="Wing R.A."/>
            <person name="Palmer L.E."/>
            <person name="de la Bastide M."/>
            <person name="Spiegel L."/>
            <person name="Nascimento L."/>
            <person name="Zutavern T."/>
            <person name="O'Shaughnessy A."/>
            <person name="Dike S."/>
            <person name="Dedhia N."/>
            <person name="Preston R."/>
            <person name="Balija V."/>
            <person name="McCombie W.R."/>
            <person name="Chow T."/>
            <person name="Chen H."/>
            <person name="Chung M."/>
            <person name="Chen C."/>
            <person name="Shaw J."/>
            <person name="Wu H."/>
            <person name="Hsiao K."/>
            <person name="Chao Y."/>
            <person name="Chu M."/>
            <person name="Cheng C."/>
            <person name="Hour A."/>
            <person name="Lee P."/>
            <person name="Lin S."/>
            <person name="Lin Y."/>
            <person name="Liou J."/>
            <person name="Liu S."/>
            <person name="Hsing Y."/>
            <person name="Raghuvanshi S."/>
            <person name="Mohanty A."/>
            <person name="Bharti A.K."/>
            <person name="Gaur A."/>
            <person name="Gupta V."/>
            <person name="Kumar D."/>
            <person name="Ravi V."/>
            <person name="Vij S."/>
            <person name="Kapur A."/>
            <person name="Khurana P."/>
            <person name="Khurana P."/>
            <person name="Khurana J.P."/>
            <person name="Tyagi A.K."/>
            <person name="Gaikwad K."/>
            <person name="Singh A."/>
            <person name="Dalal V."/>
            <person name="Srivastava S."/>
            <person name="Dixit A."/>
            <person name="Pal A.K."/>
            <person name="Ghazi I.A."/>
            <person name="Yadav M."/>
            <person name="Pandit A."/>
            <person name="Bhargava A."/>
            <person name="Sureshbabu K."/>
            <person name="Batra K."/>
            <person name="Sharma T.R."/>
            <person name="Mohapatra T."/>
            <person name="Singh N.K."/>
            <person name="Messing J."/>
            <person name="Nelson A.B."/>
            <person name="Fuks G."/>
            <person name="Kavchok S."/>
            <person name="Keizer G."/>
            <person name="Linton E."/>
            <person name="Llaca V."/>
            <person name="Song R."/>
            <person name="Tanyolac B."/>
            <person name="Young S."/>
            <person name="Ho-Il K."/>
            <person name="Hahn J.H."/>
            <person name="Sangsakoo G."/>
            <person name="Vanavichit A."/>
            <person name="de Mattos Luiz.A.T."/>
            <person name="Zimmer P.D."/>
            <person name="Malone G."/>
            <person name="Dellagostin O."/>
            <person name="de Oliveira A.C."/>
            <person name="Bevan M."/>
            <person name="Bancroft I."/>
            <person name="Minx P."/>
            <person name="Cordum H."/>
            <person name="Wilson R."/>
            <person name="Cheng Z."/>
            <person name="Jin W."/>
            <person name="Jiang J."/>
            <person name="Leong S.A."/>
            <person name="Iwama H."/>
            <person name="Gojobori T."/>
            <person name="Itoh T."/>
            <person name="Niimura Y."/>
            <person name="Fujii Y."/>
            <person name="Habara T."/>
            <person name="Sakai H."/>
            <person name="Sato Y."/>
            <person name="Wilson G."/>
            <person name="Kumar K."/>
            <person name="McCouch S."/>
            <person name="Juretic N."/>
            <person name="Hoen D."/>
            <person name="Wright S."/>
            <person name="Bruskiewich R."/>
            <person name="Bureau T."/>
            <person name="Miyao A."/>
            <person name="Hirochika H."/>
            <person name="Nishikawa T."/>
            <person name="Kadowaki K."/>
            <person name="Sugiura M."/>
            <person name="Burr B."/>
            <person name="Sasaki T."/>
        </authorList>
    </citation>
    <scope>NUCLEOTIDE SEQUENCE [LARGE SCALE GENOMIC DNA]</scope>
    <source>
        <strain evidence="7">cv. Nipponbare</strain>
    </source>
</reference>
<dbReference type="GO" id="GO:0016104">
    <property type="term" value="P:triterpenoid biosynthetic process"/>
    <property type="evidence" value="ECO:0007669"/>
    <property type="project" value="InterPro"/>
</dbReference>
<dbReference type="SUPFAM" id="SSF48239">
    <property type="entry name" value="Terpenoid cyclases/Protein prenyltransferases"/>
    <property type="match status" value="2"/>
</dbReference>
<dbReference type="Pfam" id="PF13243">
    <property type="entry name" value="SQHop_cyclase_C"/>
    <property type="match status" value="1"/>
</dbReference>
<organism evidence="6 7">
    <name type="scientific">Oryza sativa subsp. japonica</name>
    <name type="common">Rice</name>
    <dbReference type="NCBI Taxonomy" id="39947"/>
    <lineage>
        <taxon>Eukaryota</taxon>
        <taxon>Viridiplantae</taxon>
        <taxon>Streptophyta</taxon>
        <taxon>Embryophyta</taxon>
        <taxon>Tracheophyta</taxon>
        <taxon>Spermatophyta</taxon>
        <taxon>Magnoliopsida</taxon>
        <taxon>Liliopsida</taxon>
        <taxon>Poales</taxon>
        <taxon>Poaceae</taxon>
        <taxon>BOP clade</taxon>
        <taxon>Oryzoideae</taxon>
        <taxon>Oryzeae</taxon>
        <taxon>Oryzinae</taxon>
        <taxon>Oryza</taxon>
        <taxon>Oryza sativa</taxon>
    </lineage>
</organism>
<gene>
    <name evidence="6" type="primary">OJ1006_H01.117</name>
</gene>
<feature type="domain" description="Squalene cyclase N-terminal" evidence="5">
    <location>
        <begin position="146"/>
        <end position="449"/>
    </location>
</feature>
<sequence>MHPVASDSHDQEAEEARTRLMLIMHAEAISLMLSAAKLHPARLANSFYNMWKLKIAEGGPWLKSGNSHVGRETWEFDPNFGTSEEREAVEAARIEFQKNRFRTRHTSDVLARMQLAKANNFSIDLQKEKDGNPINIDTATVSDILKKALSYFSAIQAYDGHWPGDFPGPLFTTATMIIVLYVTESLTITLSSEHHKEICRYLYNRQNIDGGWGLHAEGESSMLSTALNYTALRLLGENVDDGPDISMHKARKWIHDHGGATMIPILGKVWLSVLGVFDWSGVNPIPPELFLLPSFVPIQPGRLWSHFRMAFIPMSYLYGKKFVGPITRLVISLREELHIHPYKKIDWKEARKLCAKEDAYNPHMWLQECLSDCLYSFGEPFLTRWPISYMRKRALYQIAEFLKYEDENSQYICIGAAQKALSMLCCWIENPNSDAFKRHLARVADFLWVGEDGMKVRVCAGQLWDVAFAVQAILACSIAEEFGSTLKKAHGFIKTSQIMDNPSGDFSRKYRHISKGGWAFQVADQGWQVSDCTAEALKALLLLSKCLSDGADYQMETYCYFDAVNVLLSLQNPNGGYGAWELARTYPWMESQGILQSIRTIKGEGEYVECTSSVIQALALFREKYPGHRKDEIDQCIRKATEFIEKLQNDDGSWFGSWGICFTYGTWFAIEGLSAVGQCYDDSTCIRKACKFLLSKQLTNGGWGESHLSSRTKAYTNLDGEKSHIVNTAWAMLALMKAGQVERDPAPLHKAARLIMSMQLSDGDFPQEEMIGSFLKNGPLCYMAYRNIFPIWALGEYQKLVFQNYQTSSIKQTNIAPSAGNAALKNSASTTAPT</sequence>
<protein>
    <recommendedName>
        <fullName evidence="3">Terpene cyclase/mutase family member</fullName>
        <ecNumber evidence="3">5.4.99.-</ecNumber>
    </recommendedName>
</protein>
<dbReference type="InterPro" id="IPR002365">
    <property type="entry name" value="Terpene_synthase_CS"/>
</dbReference>
<evidence type="ECO:0000313" key="6">
    <source>
        <dbReference type="EMBL" id="BAD02986.1"/>
    </source>
</evidence>
<dbReference type="InterPro" id="IPR018333">
    <property type="entry name" value="Squalene_cyclase"/>
</dbReference>
<dbReference type="PANTHER" id="PTHR11764">
    <property type="entry name" value="TERPENE CYCLASE/MUTASE FAMILY MEMBER"/>
    <property type="match status" value="1"/>
</dbReference>
<dbReference type="InterPro" id="IPR008930">
    <property type="entry name" value="Terpenoid_cyclase/PrenylTrfase"/>
</dbReference>
<keyword evidence="3" id="KW-0413">Isomerase</keyword>
<evidence type="ECO:0000313" key="7">
    <source>
        <dbReference type="Proteomes" id="UP000000763"/>
    </source>
</evidence>